<dbReference type="InterPro" id="IPR036147">
    <property type="entry name" value="Anti-sigma_E_RseA_N_sf"/>
</dbReference>
<feature type="transmembrane region" description="Helical" evidence="1">
    <location>
        <begin position="97"/>
        <end position="117"/>
    </location>
</feature>
<reference evidence="3 4" key="1">
    <citation type="journal article" date="2020" name="Curr. Microbiol.">
        <title>Tepidiphilus baoligensis sp. nov., a Novel Bacterium of the Family Hydrogenophilaceae Isolated from an Oil Reservoir.</title>
        <authorList>
            <person name="Zhang X."/>
            <person name="Wang G."/>
            <person name="Ma X."/>
            <person name="Yu J."/>
            <person name="You J."/>
            <person name="Xue Y."/>
            <person name="Ma Y."/>
        </authorList>
    </citation>
    <scope>NUCLEOTIDE SEQUENCE [LARGE SCALE GENOMIC DNA]</scope>
    <source>
        <strain evidence="3 4">B18-69</strain>
    </source>
</reference>
<accession>A0ABX1QLS0</accession>
<evidence type="ECO:0000313" key="4">
    <source>
        <dbReference type="Proteomes" id="UP000669605"/>
    </source>
</evidence>
<protein>
    <recommendedName>
        <fullName evidence="2">Anti sigma-E protein RseA N-terminal domain-containing protein</fullName>
    </recommendedName>
</protein>
<keyword evidence="4" id="KW-1185">Reference proteome</keyword>
<organism evidence="3 4">
    <name type="scientific">Tepidiphilus baoligensis</name>
    <dbReference type="NCBI Taxonomy" id="2698687"/>
    <lineage>
        <taxon>Bacteria</taxon>
        <taxon>Pseudomonadati</taxon>
        <taxon>Pseudomonadota</taxon>
        <taxon>Hydrogenophilia</taxon>
        <taxon>Hydrogenophilales</taxon>
        <taxon>Hydrogenophilaceae</taxon>
        <taxon>Tepidiphilus</taxon>
    </lineage>
</organism>
<dbReference type="SUPFAM" id="SSF89069">
    <property type="entry name" value="N-terminal, cytoplasmic domain of anti-sigmaE factor RseA"/>
    <property type="match status" value="1"/>
</dbReference>
<name>A0ABX1QLS0_9PROT</name>
<keyword evidence="1" id="KW-1133">Transmembrane helix</keyword>
<sequence>MMRDTKTTPEALSALVDGELDDADTASWVQRLTNDPAMAQRWLAYHLIGEALRGELPGPRQRDLCSVILRRIALEPSPVTRVGLERDVRVVANEPKIHWFATAAAAALVLAVGWGLWQTPREDAGNANAMRLAEAEIAAPSNSGSLPQTPDEQIYWIAYGNAHGPAGVGGLRYARVMAQQQGGR</sequence>
<dbReference type="PANTHER" id="PTHR38104:SF1">
    <property type="entry name" value="ANTI-SIGMA-E FACTOR RSEA"/>
    <property type="match status" value="1"/>
</dbReference>
<dbReference type="Gene3D" id="1.10.10.880">
    <property type="entry name" value="Anti sigma-E protein RseA, N-terminal domain"/>
    <property type="match status" value="1"/>
</dbReference>
<keyword evidence="1" id="KW-0812">Transmembrane</keyword>
<evidence type="ECO:0000313" key="3">
    <source>
        <dbReference type="EMBL" id="NMH16882.1"/>
    </source>
</evidence>
<keyword evidence="1" id="KW-0472">Membrane</keyword>
<dbReference type="RefSeq" id="WP_169116038.1">
    <property type="nucleotide sequence ID" value="NZ_JAAAUB010000009.1"/>
</dbReference>
<dbReference type="Pfam" id="PF03872">
    <property type="entry name" value="RseA_N"/>
    <property type="match status" value="1"/>
</dbReference>
<dbReference type="CDD" id="cd16328">
    <property type="entry name" value="RseA_N"/>
    <property type="match status" value="1"/>
</dbReference>
<dbReference type="Proteomes" id="UP000669605">
    <property type="component" value="Unassembled WGS sequence"/>
</dbReference>
<feature type="domain" description="Anti sigma-E protein RseA N-terminal" evidence="2">
    <location>
        <begin position="10"/>
        <end position="79"/>
    </location>
</feature>
<dbReference type="InterPro" id="IPR005572">
    <property type="entry name" value="Anti-sigma_E_RseA_N"/>
</dbReference>
<proteinExistence type="predicted"/>
<evidence type="ECO:0000256" key="1">
    <source>
        <dbReference type="SAM" id="Phobius"/>
    </source>
</evidence>
<dbReference type="InterPro" id="IPR052383">
    <property type="entry name" value="Anti-sigma-E_RseA-like"/>
</dbReference>
<gene>
    <name evidence="3" type="ORF">GV368_07165</name>
</gene>
<dbReference type="EMBL" id="JAAAUB010000009">
    <property type="protein sequence ID" value="NMH16882.1"/>
    <property type="molecule type" value="Genomic_DNA"/>
</dbReference>
<evidence type="ECO:0000259" key="2">
    <source>
        <dbReference type="Pfam" id="PF03872"/>
    </source>
</evidence>
<dbReference type="PANTHER" id="PTHR38104">
    <property type="match status" value="1"/>
</dbReference>
<comment type="caution">
    <text evidence="3">The sequence shown here is derived from an EMBL/GenBank/DDBJ whole genome shotgun (WGS) entry which is preliminary data.</text>
</comment>